<evidence type="ECO:0008006" key="4">
    <source>
        <dbReference type="Google" id="ProtNLM"/>
    </source>
</evidence>
<keyword evidence="1" id="KW-0812">Transmembrane</keyword>
<gene>
    <name evidence="2" type="ORF">Ga0609869_002281</name>
</gene>
<organism evidence="2 3">
    <name type="scientific">Rhodovulum iodosum</name>
    <dbReference type="NCBI Taxonomy" id="68291"/>
    <lineage>
        <taxon>Bacteria</taxon>
        <taxon>Pseudomonadati</taxon>
        <taxon>Pseudomonadota</taxon>
        <taxon>Alphaproteobacteria</taxon>
        <taxon>Rhodobacterales</taxon>
        <taxon>Paracoccaceae</taxon>
        <taxon>Rhodovulum</taxon>
    </lineage>
</organism>
<evidence type="ECO:0000313" key="2">
    <source>
        <dbReference type="EMBL" id="MEX5728928.1"/>
    </source>
</evidence>
<keyword evidence="1" id="KW-0472">Membrane</keyword>
<comment type="caution">
    <text evidence="2">The sequence shown here is derived from an EMBL/GenBank/DDBJ whole genome shotgun (WGS) entry which is preliminary data.</text>
</comment>
<dbReference type="Proteomes" id="UP001560019">
    <property type="component" value="Unassembled WGS sequence"/>
</dbReference>
<feature type="transmembrane region" description="Helical" evidence="1">
    <location>
        <begin position="57"/>
        <end position="78"/>
    </location>
</feature>
<proteinExistence type="predicted"/>
<evidence type="ECO:0000313" key="3">
    <source>
        <dbReference type="Proteomes" id="UP001560019"/>
    </source>
</evidence>
<sequence length="145" mass="15708">MTQNDGPSWHLSLVAIAAVLWYLAGAVDYTLTQYRVEPYLAQFSDTMVDYFTGLPPWVVALSALSAWSGLLGGILLFFRRRFAVALLGLAALAFCLLTVWLTVIADPGLASATGRIGIYLILGAAVVEVVFYLYARQARVAGAFD</sequence>
<reference evidence="2 3" key="1">
    <citation type="submission" date="2024-06" db="EMBL/GenBank/DDBJ databases">
        <title>Genome of Rhodovulum iodosum, a marine photoferrotroph.</title>
        <authorList>
            <person name="Bianchini G."/>
            <person name="Nikeleit V."/>
            <person name="Kappler A."/>
            <person name="Bryce C."/>
            <person name="Sanchez-Baracaldo P."/>
        </authorList>
    </citation>
    <scope>NUCLEOTIDE SEQUENCE [LARGE SCALE GENOMIC DNA]</scope>
    <source>
        <strain evidence="2 3">UT/N1</strain>
    </source>
</reference>
<protein>
    <recommendedName>
        <fullName evidence="4">Sugar transporter</fullName>
    </recommendedName>
</protein>
<dbReference type="RefSeq" id="WP_125403228.1">
    <property type="nucleotide sequence ID" value="NZ_JBEHHI010000002.1"/>
</dbReference>
<dbReference type="EMBL" id="JBEHHI010000002">
    <property type="protein sequence ID" value="MEX5728928.1"/>
    <property type="molecule type" value="Genomic_DNA"/>
</dbReference>
<evidence type="ECO:0000256" key="1">
    <source>
        <dbReference type="SAM" id="Phobius"/>
    </source>
</evidence>
<feature type="transmembrane region" description="Helical" evidence="1">
    <location>
        <begin position="116"/>
        <end position="135"/>
    </location>
</feature>
<name>A0ABV3XUC0_9RHOB</name>
<keyword evidence="1" id="KW-1133">Transmembrane helix</keyword>
<accession>A0ABV3XUC0</accession>
<keyword evidence="3" id="KW-1185">Reference proteome</keyword>
<feature type="transmembrane region" description="Helical" evidence="1">
    <location>
        <begin position="85"/>
        <end position="104"/>
    </location>
</feature>